<evidence type="ECO:0000256" key="2">
    <source>
        <dbReference type="SAM" id="Phobius"/>
    </source>
</evidence>
<reference evidence="3 4" key="1">
    <citation type="submission" date="2017-11" db="EMBL/GenBank/DDBJ databases">
        <title>Genomic Encyclopedia of Archaeal and Bacterial Type Strains, Phase II (KMG-II): From Individual Species to Whole Genera.</title>
        <authorList>
            <person name="Goeker M."/>
        </authorList>
    </citation>
    <scope>NUCLEOTIDE SEQUENCE [LARGE SCALE GENOMIC DNA]</scope>
    <source>
        <strain evidence="3 4">DSM 22413</strain>
    </source>
</reference>
<evidence type="ECO:0000313" key="4">
    <source>
        <dbReference type="Proteomes" id="UP000231586"/>
    </source>
</evidence>
<dbReference type="Pfam" id="PF19853">
    <property type="entry name" value="DUF6328"/>
    <property type="match status" value="1"/>
</dbReference>
<evidence type="ECO:0000256" key="1">
    <source>
        <dbReference type="SAM" id="MobiDB-lite"/>
    </source>
</evidence>
<feature type="transmembrane region" description="Helical" evidence="2">
    <location>
        <begin position="120"/>
        <end position="140"/>
    </location>
</feature>
<evidence type="ECO:0008006" key="5">
    <source>
        <dbReference type="Google" id="ProtNLM"/>
    </source>
</evidence>
<comment type="caution">
    <text evidence="3">The sequence shown here is derived from an EMBL/GenBank/DDBJ whole genome shotgun (WGS) entry which is preliminary data.</text>
</comment>
<name>A0A2M8W3R9_9MICO</name>
<dbReference type="Proteomes" id="UP000231586">
    <property type="component" value="Unassembled WGS sequence"/>
</dbReference>
<accession>A0A2M8W3R9</accession>
<dbReference type="InterPro" id="IPR046291">
    <property type="entry name" value="DUF6328"/>
</dbReference>
<dbReference type="EMBL" id="PGTZ01000011">
    <property type="protein sequence ID" value="PJI85572.1"/>
    <property type="molecule type" value="Genomic_DNA"/>
</dbReference>
<sequence length="183" mass="20067">MRDAATGDEPGNHPGNEPSRASTTDDRHETPTERMDRNWSELLQELRVTQTGSQVLTGFLLTVPFQQRFTELEPLEVDVYLLLVLLSVLSTGLLVAPVSLHRFMFRRHLKAETVTLGHRLARTGLAVLGLTIVGTVYFLFDVVVGRAAGAAAGGCVLAVLAVLWVVVPWLAARQAPVRRDDES</sequence>
<evidence type="ECO:0000313" key="3">
    <source>
        <dbReference type="EMBL" id="PJI85572.1"/>
    </source>
</evidence>
<feature type="transmembrane region" description="Helical" evidence="2">
    <location>
        <begin position="79"/>
        <end position="100"/>
    </location>
</feature>
<gene>
    <name evidence="3" type="ORF">CLV34_2754</name>
</gene>
<organism evidence="3 4">
    <name type="scientific">Luteimicrobium subarcticum</name>
    <dbReference type="NCBI Taxonomy" id="620910"/>
    <lineage>
        <taxon>Bacteria</taxon>
        <taxon>Bacillati</taxon>
        <taxon>Actinomycetota</taxon>
        <taxon>Actinomycetes</taxon>
        <taxon>Micrococcales</taxon>
        <taxon>Luteimicrobium</taxon>
    </lineage>
</organism>
<protein>
    <recommendedName>
        <fullName evidence="5">Sodium:proton antiporter</fullName>
    </recommendedName>
</protein>
<feature type="transmembrane region" description="Helical" evidence="2">
    <location>
        <begin position="146"/>
        <end position="171"/>
    </location>
</feature>
<feature type="region of interest" description="Disordered" evidence="1">
    <location>
        <begin position="1"/>
        <end position="34"/>
    </location>
</feature>
<keyword evidence="2" id="KW-0812">Transmembrane</keyword>
<keyword evidence="2" id="KW-1133">Transmembrane helix</keyword>
<feature type="compositionally biased region" description="Basic and acidic residues" evidence="1">
    <location>
        <begin position="23"/>
        <end position="34"/>
    </location>
</feature>
<proteinExistence type="predicted"/>
<dbReference type="AlphaFoldDB" id="A0A2M8W3R9"/>
<dbReference type="RefSeq" id="WP_245859236.1">
    <property type="nucleotide sequence ID" value="NZ_PGTZ01000011.1"/>
</dbReference>
<keyword evidence="2" id="KW-0472">Membrane</keyword>
<keyword evidence="4" id="KW-1185">Reference proteome</keyword>